<protein>
    <submittedName>
        <fullName evidence="3">Abortive infection protein</fullName>
    </submittedName>
</protein>
<evidence type="ECO:0000259" key="2">
    <source>
        <dbReference type="Pfam" id="PF02517"/>
    </source>
</evidence>
<proteinExistence type="predicted"/>
<dbReference type="GO" id="GO:0080120">
    <property type="term" value="P:CAAX-box protein maturation"/>
    <property type="evidence" value="ECO:0007669"/>
    <property type="project" value="UniProtKB-ARBA"/>
</dbReference>
<feature type="transmembrane region" description="Helical" evidence="1">
    <location>
        <begin position="88"/>
        <end position="108"/>
    </location>
</feature>
<reference evidence="3 4" key="1">
    <citation type="submission" date="2009-05" db="EMBL/GenBank/DDBJ databases">
        <title>The draft genome of Acidovorax delafieldii 2AN.</title>
        <authorList>
            <consortium name="US DOE Joint Genome Institute (JGI-PGF)"/>
            <person name="Lucas S."/>
            <person name="Copeland A."/>
            <person name="Lapidus A."/>
            <person name="Glavina del Rio T."/>
            <person name="Tice H."/>
            <person name="Bruce D."/>
            <person name="Goodwin L."/>
            <person name="Pitluck S."/>
            <person name="Larimer F."/>
            <person name="Land M.L."/>
            <person name="Hauser L."/>
            <person name="Shelobolina E.S."/>
            <person name="Picardal F."/>
            <person name="Roden E."/>
            <person name="Emerson D."/>
        </authorList>
    </citation>
    <scope>NUCLEOTIDE SEQUENCE [LARGE SCALE GENOMIC DNA]</scope>
    <source>
        <strain evidence="3 4">2AN</strain>
    </source>
</reference>
<evidence type="ECO:0000313" key="4">
    <source>
        <dbReference type="Proteomes" id="UP000003856"/>
    </source>
</evidence>
<feature type="transmembrane region" description="Helical" evidence="1">
    <location>
        <begin position="196"/>
        <end position="215"/>
    </location>
</feature>
<comment type="caution">
    <text evidence="3">The sequence shown here is derived from an EMBL/GenBank/DDBJ whole genome shotgun (WGS) entry which is preliminary data.</text>
</comment>
<dbReference type="GO" id="GO:0004175">
    <property type="term" value="F:endopeptidase activity"/>
    <property type="evidence" value="ECO:0007669"/>
    <property type="project" value="UniProtKB-ARBA"/>
</dbReference>
<accession>C5TCD5</accession>
<dbReference type="PANTHER" id="PTHR35797">
    <property type="entry name" value="PROTEASE-RELATED"/>
    <property type="match status" value="1"/>
</dbReference>
<feature type="transmembrane region" description="Helical" evidence="1">
    <location>
        <begin position="243"/>
        <end position="263"/>
    </location>
</feature>
<dbReference type="InterPro" id="IPR003675">
    <property type="entry name" value="Rce1/LyrA-like_dom"/>
</dbReference>
<dbReference type="PANTHER" id="PTHR35797:SF1">
    <property type="entry name" value="PROTEASE"/>
    <property type="match status" value="1"/>
</dbReference>
<keyword evidence="1" id="KW-1133">Transmembrane helix</keyword>
<organism evidence="3 4">
    <name type="scientific">Acidovorax delafieldii 2AN</name>
    <dbReference type="NCBI Taxonomy" id="573060"/>
    <lineage>
        <taxon>Bacteria</taxon>
        <taxon>Pseudomonadati</taxon>
        <taxon>Pseudomonadota</taxon>
        <taxon>Betaproteobacteria</taxon>
        <taxon>Burkholderiales</taxon>
        <taxon>Comamonadaceae</taxon>
        <taxon>Acidovorax</taxon>
    </lineage>
</organism>
<keyword evidence="4" id="KW-1185">Reference proteome</keyword>
<name>C5TCD5_ACIDE</name>
<feature type="transmembrane region" description="Helical" evidence="1">
    <location>
        <begin position="164"/>
        <end position="184"/>
    </location>
</feature>
<evidence type="ECO:0000313" key="3">
    <source>
        <dbReference type="EMBL" id="EER57862.1"/>
    </source>
</evidence>
<dbReference type="EMBL" id="ACQT01000441">
    <property type="protein sequence ID" value="EER57862.1"/>
    <property type="molecule type" value="Genomic_DNA"/>
</dbReference>
<sequence>MIPASRIAQKHAVLIYCGLAFALSWTYWLYLLGSGQRVEPGSTATHLPGLFGPFLAALIVTALADGADGVRHFLASCVRLPAPRLRSLLLATSPLWFGLALFAVLSAFRPQPPSLQDFNTYPGVPRQGSLAATALLAFVLNGLGEEGGWRGFALPRLAQGRSRLRAALLVAGIWLLWHMPLFALNASMAALLGPALFGWALGLTAGSLVLAWLYFKSQSVLVVAAWHTSFNFLVATAPGQGLVAAIASTVVMLLGLVIAVVWWRENPGQRPASAAHRN</sequence>
<dbReference type="AlphaFoldDB" id="C5TCD5"/>
<dbReference type="InterPro" id="IPR042150">
    <property type="entry name" value="MmRce1-like"/>
</dbReference>
<keyword evidence="1" id="KW-0812">Transmembrane</keyword>
<feature type="transmembrane region" description="Helical" evidence="1">
    <location>
        <begin position="12"/>
        <end position="30"/>
    </location>
</feature>
<evidence type="ECO:0000256" key="1">
    <source>
        <dbReference type="SAM" id="Phobius"/>
    </source>
</evidence>
<dbReference type="Proteomes" id="UP000003856">
    <property type="component" value="Unassembled WGS sequence"/>
</dbReference>
<keyword evidence="1" id="KW-0472">Membrane</keyword>
<dbReference type="PATRIC" id="fig|573060.9.peg.346"/>
<feature type="domain" description="CAAX prenyl protease 2/Lysostaphin resistance protein A-like" evidence="2">
    <location>
        <begin position="130"/>
        <end position="233"/>
    </location>
</feature>
<gene>
    <name evidence="3" type="ORF">AcdelDRAFT_4566</name>
</gene>
<dbReference type="Pfam" id="PF02517">
    <property type="entry name" value="Rce1-like"/>
    <property type="match status" value="1"/>
</dbReference>
<feature type="transmembrane region" description="Helical" evidence="1">
    <location>
        <begin position="50"/>
        <end position="67"/>
    </location>
</feature>
<feature type="transmembrane region" description="Helical" evidence="1">
    <location>
        <begin position="128"/>
        <end position="144"/>
    </location>
</feature>
<dbReference type="RefSeq" id="WP_005800854.1">
    <property type="nucleotide sequence ID" value="NZ_ACQT01000441.1"/>
</dbReference>
<feature type="transmembrane region" description="Helical" evidence="1">
    <location>
        <begin position="220"/>
        <end position="237"/>
    </location>
</feature>